<dbReference type="Pfam" id="PF07690">
    <property type="entry name" value="MFS_1"/>
    <property type="match status" value="1"/>
</dbReference>
<feature type="transmembrane region" description="Helical" evidence="3">
    <location>
        <begin position="49"/>
        <end position="67"/>
    </location>
</feature>
<dbReference type="OrthoDB" id="2213137at2759"/>
<evidence type="ECO:0000313" key="6">
    <source>
        <dbReference type="Proteomes" id="UP000193920"/>
    </source>
</evidence>
<dbReference type="InterPro" id="IPR020846">
    <property type="entry name" value="MFS_dom"/>
</dbReference>
<dbReference type="Gene3D" id="1.20.1250.20">
    <property type="entry name" value="MFS general substrate transporter like domains"/>
    <property type="match status" value="2"/>
</dbReference>
<dbReference type="GO" id="GO:0022857">
    <property type="term" value="F:transmembrane transporter activity"/>
    <property type="evidence" value="ECO:0007669"/>
    <property type="project" value="InterPro"/>
</dbReference>
<organism evidence="5 6">
    <name type="scientific">Neocallimastix californiae</name>
    <dbReference type="NCBI Taxonomy" id="1754190"/>
    <lineage>
        <taxon>Eukaryota</taxon>
        <taxon>Fungi</taxon>
        <taxon>Fungi incertae sedis</taxon>
        <taxon>Chytridiomycota</taxon>
        <taxon>Chytridiomycota incertae sedis</taxon>
        <taxon>Neocallimastigomycetes</taxon>
        <taxon>Neocallimastigales</taxon>
        <taxon>Neocallimastigaceae</taxon>
        <taxon>Neocallimastix</taxon>
    </lineage>
</organism>
<name>A0A1Y2CS57_9FUNG</name>
<evidence type="ECO:0000259" key="4">
    <source>
        <dbReference type="PROSITE" id="PS50850"/>
    </source>
</evidence>
<feature type="transmembrane region" description="Helical" evidence="3">
    <location>
        <begin position="138"/>
        <end position="158"/>
    </location>
</feature>
<feature type="transmembrane region" description="Helical" evidence="3">
    <location>
        <begin position="367"/>
        <end position="388"/>
    </location>
</feature>
<feature type="domain" description="Major facilitator superfamily (MFS) profile" evidence="4">
    <location>
        <begin position="1"/>
        <end position="393"/>
    </location>
</feature>
<feature type="transmembrane region" description="Helical" evidence="3">
    <location>
        <begin position="164"/>
        <end position="187"/>
    </location>
</feature>
<dbReference type="PANTHER" id="PTHR11360">
    <property type="entry name" value="MONOCARBOXYLATE TRANSPORTER"/>
    <property type="match status" value="1"/>
</dbReference>
<feature type="transmembrane region" description="Helical" evidence="3">
    <location>
        <begin position="74"/>
        <end position="94"/>
    </location>
</feature>
<keyword evidence="3" id="KW-0812">Transmembrane</keyword>
<reference evidence="5 6" key="1">
    <citation type="submission" date="2016-08" db="EMBL/GenBank/DDBJ databases">
        <title>A Parts List for Fungal Cellulosomes Revealed by Comparative Genomics.</title>
        <authorList>
            <consortium name="DOE Joint Genome Institute"/>
            <person name="Haitjema C.H."/>
            <person name="Gilmore S.P."/>
            <person name="Henske J.K."/>
            <person name="Solomon K.V."/>
            <person name="De Groot R."/>
            <person name="Kuo A."/>
            <person name="Mondo S.J."/>
            <person name="Salamov A.A."/>
            <person name="Labutti K."/>
            <person name="Zhao Z."/>
            <person name="Chiniquy J."/>
            <person name="Barry K."/>
            <person name="Brewer H.M."/>
            <person name="Purvine S.O."/>
            <person name="Wright A.T."/>
            <person name="Boxma B."/>
            <person name="Van Alen T."/>
            <person name="Hackstein J.H."/>
            <person name="Baker S.E."/>
            <person name="Grigoriev I.V."/>
            <person name="O'Malley M.A."/>
        </authorList>
    </citation>
    <scope>NUCLEOTIDE SEQUENCE [LARGE SCALE GENOMIC DNA]</scope>
    <source>
        <strain evidence="5 6">G1</strain>
    </source>
</reference>
<accession>A0A1Y2CS57</accession>
<dbReference type="SUPFAM" id="SSF103473">
    <property type="entry name" value="MFS general substrate transporter"/>
    <property type="match status" value="1"/>
</dbReference>
<dbReference type="PROSITE" id="PS50850">
    <property type="entry name" value="MFS"/>
    <property type="match status" value="1"/>
</dbReference>
<gene>
    <name evidence="5" type="ORF">LY90DRAFT_670879</name>
</gene>
<dbReference type="InterPro" id="IPR011701">
    <property type="entry name" value="MFS"/>
</dbReference>
<proteinExistence type="inferred from homology"/>
<feature type="transmembrane region" description="Helical" evidence="3">
    <location>
        <begin position="216"/>
        <end position="236"/>
    </location>
</feature>
<keyword evidence="6" id="KW-1185">Reference proteome</keyword>
<comment type="caution">
    <text evidence="5">The sequence shown here is derived from an EMBL/GenBank/DDBJ whole genome shotgun (WGS) entry which is preliminary data.</text>
</comment>
<dbReference type="EMBL" id="MCOG01000100">
    <property type="protein sequence ID" value="ORY49205.1"/>
    <property type="molecule type" value="Genomic_DNA"/>
</dbReference>
<dbReference type="InterPro" id="IPR050327">
    <property type="entry name" value="Proton-linked_MCT"/>
</dbReference>
<dbReference type="STRING" id="1754190.A0A1Y2CS57"/>
<feature type="transmembrane region" description="Helical" evidence="3">
    <location>
        <begin position="9"/>
        <end position="29"/>
    </location>
</feature>
<dbReference type="AlphaFoldDB" id="A0A1Y2CS57"/>
<feature type="transmembrane region" description="Helical" evidence="3">
    <location>
        <begin position="100"/>
        <end position="117"/>
    </location>
</feature>
<feature type="transmembrane region" description="Helical" evidence="3">
    <location>
        <begin position="299"/>
        <end position="321"/>
    </location>
</feature>
<dbReference type="GO" id="GO:0016020">
    <property type="term" value="C:membrane"/>
    <property type="evidence" value="ECO:0007669"/>
    <property type="project" value="UniProtKB-SubCell"/>
</dbReference>
<evidence type="ECO:0000313" key="5">
    <source>
        <dbReference type="EMBL" id="ORY49205.1"/>
    </source>
</evidence>
<protein>
    <submittedName>
        <fullName evidence="5">MFS general substrate transporter</fullName>
    </submittedName>
</protein>
<comment type="subcellular location">
    <subcellularLocation>
        <location evidence="1">Membrane</location>
        <topology evidence="1">Multi-pass membrane protein</topology>
    </subcellularLocation>
</comment>
<keyword evidence="3" id="KW-0472">Membrane</keyword>
<dbReference type="InterPro" id="IPR036259">
    <property type="entry name" value="MFS_trans_sf"/>
</dbReference>
<sequence length="435" mass="47666">MVNPIINKVCIIVGCSLLVFWAGVLGFGYPGIMNSYWKEKYNVGNGETGLVMTFMLIAVAIAMFISGRIYAKMGLYFCIVAGTVFYALAFLFIFIAKNIILIYIWGFLVNFGFSFLYGPSLTTIQTAFPNKRGMVSGFLNFVLGISAAIMSPILNSLLNMKGYTFTNVLVFILIMASNVVAYFLLLFSNKNQVKKTSAIDTSKDLTVKEALKTKEFWALWLLWAFMGAAVISMVSLSKTYSVAIGETGVVILTIFNLANGICRLFIGWFTDRIGGRLTGAVSFLLTTVGYLVMPHTTNVPLVCICASGVGIGLGALFTVSGPLTSLIFGFKEFGMIFGLLYTGYGIIGGVVGPFVSGLILEKTNDNYIVVFTYLGIMAFIGFLCILIVKDKKIESKSNSINKEKTSEMNLNREESESLSEIQNIESDIVDIEVRN</sequence>
<evidence type="ECO:0000256" key="1">
    <source>
        <dbReference type="ARBA" id="ARBA00004141"/>
    </source>
</evidence>
<evidence type="ECO:0000256" key="2">
    <source>
        <dbReference type="ARBA" id="ARBA00006727"/>
    </source>
</evidence>
<comment type="similarity">
    <text evidence="2">Belongs to the major facilitator superfamily. Monocarboxylate porter (TC 2.A.1.13) family.</text>
</comment>
<dbReference type="PANTHER" id="PTHR11360:SF304">
    <property type="entry name" value="MFS DOMAIN-CONTAINING PROTEIN"/>
    <property type="match status" value="1"/>
</dbReference>
<feature type="transmembrane region" description="Helical" evidence="3">
    <location>
        <begin position="242"/>
        <end position="266"/>
    </location>
</feature>
<evidence type="ECO:0000256" key="3">
    <source>
        <dbReference type="SAM" id="Phobius"/>
    </source>
</evidence>
<feature type="transmembrane region" description="Helical" evidence="3">
    <location>
        <begin position="333"/>
        <end position="355"/>
    </location>
</feature>
<keyword evidence="3" id="KW-1133">Transmembrane helix</keyword>
<feature type="transmembrane region" description="Helical" evidence="3">
    <location>
        <begin position="273"/>
        <end position="293"/>
    </location>
</feature>
<dbReference type="Proteomes" id="UP000193920">
    <property type="component" value="Unassembled WGS sequence"/>
</dbReference>